<dbReference type="PANTHER" id="PTHR33840">
    <property type="match status" value="1"/>
</dbReference>
<dbReference type="EMBL" id="AHAM01000155">
    <property type="protein sequence ID" value="EHK55615.1"/>
    <property type="molecule type" value="Genomic_DNA"/>
</dbReference>
<organism evidence="2 3">
    <name type="scientific">Mesorhizobium alhagi CCNWXJ12-2</name>
    <dbReference type="NCBI Taxonomy" id="1107882"/>
    <lineage>
        <taxon>Bacteria</taxon>
        <taxon>Pseudomonadati</taxon>
        <taxon>Pseudomonadota</taxon>
        <taxon>Alphaproteobacteria</taxon>
        <taxon>Hyphomicrobiales</taxon>
        <taxon>Phyllobacteriaceae</taxon>
        <taxon>Allomesorhizobium</taxon>
    </lineage>
</organism>
<dbReference type="Pfam" id="PF09994">
    <property type="entry name" value="T6SS_Tle1-like_cat"/>
    <property type="match status" value="1"/>
</dbReference>
<name>H0HUG8_9HYPH</name>
<evidence type="ECO:0000259" key="1">
    <source>
        <dbReference type="Pfam" id="PF09994"/>
    </source>
</evidence>
<proteinExistence type="predicted"/>
<feature type="domain" description="T6SS Phospholipase effector Tle1-like catalytic" evidence="1">
    <location>
        <begin position="1"/>
        <end position="210"/>
    </location>
</feature>
<dbReference type="InterPro" id="IPR029058">
    <property type="entry name" value="AB_hydrolase_fold"/>
</dbReference>
<dbReference type="AlphaFoldDB" id="H0HUG8"/>
<accession>H0HUG8</accession>
<dbReference type="PATRIC" id="fig|1107882.3.peg.3722"/>
<protein>
    <recommendedName>
        <fullName evidence="1">T6SS Phospholipase effector Tle1-like catalytic domain-containing protein</fullName>
    </recommendedName>
</protein>
<evidence type="ECO:0000313" key="2">
    <source>
        <dbReference type="EMBL" id="EHK55615.1"/>
    </source>
</evidence>
<sequence>MFGKGVAANVVDAYEWLVGQYNPEDEIFIFGFSRGAFTARSLAGFIAKYGLVKPGAPLGVAQLFERYRRADDKTIWKLAAEESAGTLESPSLEERWMLRYSMPVTVAMVGVWDTVGALGVPWFSIEGVSRSSFGWLHTGLRLPIQHAFHALAVDEHRLSFAPTPWTVLSTTQSAPRSLDSVEQRWFPGNHGSVGGGYSGDLLVQVPLKWLKAKAEQLGLSFRYDVEVDPDAHQAPIADSYSDFMNGIYKRFSKRHFRDIAPPPFKGERGTHTRVNETIDISVFDRWRSNVSYRPVNVAEWAKRYKVDPTTLTASVMANAPSDIVPD</sequence>
<keyword evidence="3" id="KW-1185">Reference proteome</keyword>
<dbReference type="InterPro" id="IPR018712">
    <property type="entry name" value="Tle1-like_cat"/>
</dbReference>
<gene>
    <name evidence="2" type="ORF">MAXJ12_19048</name>
</gene>
<dbReference type="PANTHER" id="PTHR33840:SF1">
    <property type="entry name" value="TLE1 PHOSPHOLIPASE DOMAIN-CONTAINING PROTEIN"/>
    <property type="match status" value="1"/>
</dbReference>
<dbReference type="Proteomes" id="UP000003250">
    <property type="component" value="Unassembled WGS sequence"/>
</dbReference>
<dbReference type="SUPFAM" id="SSF53474">
    <property type="entry name" value="alpha/beta-Hydrolases"/>
    <property type="match status" value="1"/>
</dbReference>
<evidence type="ECO:0000313" key="3">
    <source>
        <dbReference type="Proteomes" id="UP000003250"/>
    </source>
</evidence>
<reference evidence="2 3" key="1">
    <citation type="journal article" date="2012" name="J. Bacteriol.">
        <title>Draft Genome Sequence of Mesorhizobium alhagi CCNWXJ12-2T, a Novel Salt-Resistant Species Isolated from the Desert of Northwestern China.</title>
        <authorList>
            <person name="Zhou M."/>
            <person name="Chen W."/>
            <person name="Chen H."/>
            <person name="Wei G."/>
        </authorList>
    </citation>
    <scope>NUCLEOTIDE SEQUENCE [LARGE SCALE GENOMIC DNA]</scope>
    <source>
        <strain evidence="2 3">CCNWXJ12-2</strain>
    </source>
</reference>